<protein>
    <submittedName>
        <fullName evidence="1">Uncharacterized protein</fullName>
    </submittedName>
</protein>
<evidence type="ECO:0000313" key="1">
    <source>
        <dbReference type="EMBL" id="KAJ1370690.1"/>
    </source>
</evidence>
<accession>A0AAD5R6M6</accession>
<name>A0AAD5R6M6_PARTN</name>
<sequence length="57" mass="6490">MIPRIHPYKEKNGKSCQSWSWENKWIETLMVRELLCSNEGAGNGAATGTYPGHCFYV</sequence>
<proteinExistence type="predicted"/>
<keyword evidence="2" id="KW-1185">Reference proteome</keyword>
<organism evidence="1 2">
    <name type="scientific">Parelaphostrongylus tenuis</name>
    <name type="common">Meningeal worm</name>
    <dbReference type="NCBI Taxonomy" id="148309"/>
    <lineage>
        <taxon>Eukaryota</taxon>
        <taxon>Metazoa</taxon>
        <taxon>Ecdysozoa</taxon>
        <taxon>Nematoda</taxon>
        <taxon>Chromadorea</taxon>
        <taxon>Rhabditida</taxon>
        <taxon>Rhabditina</taxon>
        <taxon>Rhabditomorpha</taxon>
        <taxon>Strongyloidea</taxon>
        <taxon>Metastrongylidae</taxon>
        <taxon>Parelaphostrongylus</taxon>
    </lineage>
</organism>
<gene>
    <name evidence="1" type="ORF">KIN20_032478</name>
</gene>
<comment type="caution">
    <text evidence="1">The sequence shown here is derived from an EMBL/GenBank/DDBJ whole genome shotgun (WGS) entry which is preliminary data.</text>
</comment>
<dbReference type="AlphaFoldDB" id="A0AAD5R6M6"/>
<dbReference type="Proteomes" id="UP001196413">
    <property type="component" value="Unassembled WGS sequence"/>
</dbReference>
<evidence type="ECO:0000313" key="2">
    <source>
        <dbReference type="Proteomes" id="UP001196413"/>
    </source>
</evidence>
<reference evidence="1" key="1">
    <citation type="submission" date="2021-06" db="EMBL/GenBank/DDBJ databases">
        <title>Parelaphostrongylus tenuis whole genome reference sequence.</title>
        <authorList>
            <person name="Garwood T.J."/>
            <person name="Larsen P.A."/>
            <person name="Fountain-Jones N.M."/>
            <person name="Garbe J.R."/>
            <person name="Macchietto M.G."/>
            <person name="Kania S.A."/>
            <person name="Gerhold R.W."/>
            <person name="Richards J.E."/>
            <person name="Wolf T.M."/>
        </authorList>
    </citation>
    <scope>NUCLEOTIDE SEQUENCE</scope>
    <source>
        <strain evidence="1">MNPRO001-30</strain>
        <tissue evidence="1">Meninges</tissue>
    </source>
</reference>
<dbReference type="EMBL" id="JAHQIW010006838">
    <property type="protein sequence ID" value="KAJ1370690.1"/>
    <property type="molecule type" value="Genomic_DNA"/>
</dbReference>